<reference evidence="2" key="1">
    <citation type="journal article" date="2022" name="Int. J. Mol. Sci.">
        <title>Draft Genome of Tanacetum Coccineum: Genomic Comparison of Closely Related Tanacetum-Family Plants.</title>
        <authorList>
            <person name="Yamashiro T."/>
            <person name="Shiraishi A."/>
            <person name="Nakayama K."/>
            <person name="Satake H."/>
        </authorList>
    </citation>
    <scope>NUCLEOTIDE SEQUENCE</scope>
</reference>
<dbReference type="PANTHER" id="PTHR33116:SF76">
    <property type="entry name" value="DUF4283 DOMAIN-CONTAINING PROTEIN"/>
    <property type="match status" value="1"/>
</dbReference>
<proteinExistence type="predicted"/>
<dbReference type="InterPro" id="IPR000477">
    <property type="entry name" value="RT_dom"/>
</dbReference>
<evidence type="ECO:0000313" key="3">
    <source>
        <dbReference type="Proteomes" id="UP001151760"/>
    </source>
</evidence>
<comment type="caution">
    <text evidence="2">The sequence shown here is derived from an EMBL/GenBank/DDBJ whole genome shotgun (WGS) entry which is preliminary data.</text>
</comment>
<sequence length="296" mass="33543">MLSFSMGMRKLRAPKVYTACFLKKLGIIVEEDIVDAVLIIFTNGKILKELNHTIIALIPKIIANRIKESLKILVSPNQSAFVPGRSISNNILLTQELMHNYHLDRGPSRCAFKVDIQKAYDTVDWGFLREVLIGFGFHDRMVKWIMECVTTTSFSISINGSLHGYFKEILGLRSRESVYCSKFDLVNLCFADDLFLFAHGDVDSVKVIKEALEEFKNASGLIPSLPKSTAYFCNVLNHVKDCKELIKKVESRVRDWKNKSLSAAGRLQLAQSVLGSMHIYWASVFILPTRVLHDIE</sequence>
<evidence type="ECO:0000313" key="2">
    <source>
        <dbReference type="EMBL" id="GJS67148.1"/>
    </source>
</evidence>
<evidence type="ECO:0000259" key="1">
    <source>
        <dbReference type="Pfam" id="PF00078"/>
    </source>
</evidence>
<dbReference type="Proteomes" id="UP001151760">
    <property type="component" value="Unassembled WGS sequence"/>
</dbReference>
<dbReference type="InterPro" id="IPR043502">
    <property type="entry name" value="DNA/RNA_pol_sf"/>
</dbReference>
<dbReference type="EMBL" id="BQNB010009697">
    <property type="protein sequence ID" value="GJS67148.1"/>
    <property type="molecule type" value="Genomic_DNA"/>
</dbReference>
<accession>A0ABQ4XQE1</accession>
<protein>
    <recommendedName>
        <fullName evidence="1">Reverse transcriptase domain-containing protein</fullName>
    </recommendedName>
</protein>
<dbReference type="PANTHER" id="PTHR33116">
    <property type="entry name" value="REVERSE TRANSCRIPTASE ZINC-BINDING DOMAIN-CONTAINING PROTEIN-RELATED-RELATED"/>
    <property type="match status" value="1"/>
</dbReference>
<organism evidence="2 3">
    <name type="scientific">Tanacetum coccineum</name>
    <dbReference type="NCBI Taxonomy" id="301880"/>
    <lineage>
        <taxon>Eukaryota</taxon>
        <taxon>Viridiplantae</taxon>
        <taxon>Streptophyta</taxon>
        <taxon>Embryophyta</taxon>
        <taxon>Tracheophyta</taxon>
        <taxon>Spermatophyta</taxon>
        <taxon>Magnoliopsida</taxon>
        <taxon>eudicotyledons</taxon>
        <taxon>Gunneridae</taxon>
        <taxon>Pentapetalae</taxon>
        <taxon>asterids</taxon>
        <taxon>campanulids</taxon>
        <taxon>Asterales</taxon>
        <taxon>Asteraceae</taxon>
        <taxon>Asteroideae</taxon>
        <taxon>Anthemideae</taxon>
        <taxon>Anthemidinae</taxon>
        <taxon>Tanacetum</taxon>
    </lineage>
</organism>
<dbReference type="Pfam" id="PF00078">
    <property type="entry name" value="RVT_1"/>
    <property type="match status" value="1"/>
</dbReference>
<name>A0ABQ4XQE1_9ASTR</name>
<keyword evidence="3" id="KW-1185">Reference proteome</keyword>
<feature type="domain" description="Reverse transcriptase" evidence="1">
    <location>
        <begin position="58"/>
        <end position="167"/>
    </location>
</feature>
<gene>
    <name evidence="2" type="ORF">Tco_0681712</name>
</gene>
<reference evidence="2" key="2">
    <citation type="submission" date="2022-01" db="EMBL/GenBank/DDBJ databases">
        <authorList>
            <person name="Yamashiro T."/>
            <person name="Shiraishi A."/>
            <person name="Satake H."/>
            <person name="Nakayama K."/>
        </authorList>
    </citation>
    <scope>NUCLEOTIDE SEQUENCE</scope>
</reference>
<dbReference type="SUPFAM" id="SSF56672">
    <property type="entry name" value="DNA/RNA polymerases"/>
    <property type="match status" value="1"/>
</dbReference>